<organism evidence="1 2">
    <name type="scientific">Ectocarpus siliculosus</name>
    <name type="common">Brown alga</name>
    <name type="synonym">Conferva siliculosa</name>
    <dbReference type="NCBI Taxonomy" id="2880"/>
    <lineage>
        <taxon>Eukaryota</taxon>
        <taxon>Sar</taxon>
        <taxon>Stramenopiles</taxon>
        <taxon>Ochrophyta</taxon>
        <taxon>PX clade</taxon>
        <taxon>Phaeophyceae</taxon>
        <taxon>Ectocarpales</taxon>
        <taxon>Ectocarpaceae</taxon>
        <taxon>Ectocarpus</taxon>
    </lineage>
</organism>
<gene>
    <name evidence="1" type="ORF">Esi_0208_0047</name>
</gene>
<dbReference type="InterPro" id="IPR050126">
    <property type="entry name" value="Ap4A_hydrolase"/>
</dbReference>
<evidence type="ECO:0000313" key="1">
    <source>
        <dbReference type="EMBL" id="CBJ30658.1"/>
    </source>
</evidence>
<dbReference type="GO" id="GO:0005737">
    <property type="term" value="C:cytoplasm"/>
    <property type="evidence" value="ECO:0007669"/>
    <property type="project" value="TreeGrafter"/>
</dbReference>
<protein>
    <submittedName>
        <fullName evidence="1">Bis(5\'-nucleosyl)-tetraphosphatase, symmetrical</fullName>
    </submittedName>
</protein>
<sequence length="101" mass="10697">MSCMRNVVEIEGGGGYEPRTLPDQGLAWAKAWKGPEHVYFGHDAKRGFQKEAFATGLDTGCVYGRSLTAVVLPGRRVVCVPAEAMWSAPGGGNGKKKAGSD</sequence>
<dbReference type="GO" id="GO:0000298">
    <property type="term" value="F:endopolyphosphatase activity"/>
    <property type="evidence" value="ECO:0007669"/>
    <property type="project" value="TreeGrafter"/>
</dbReference>
<dbReference type="STRING" id="2880.D7FQU8"/>
<evidence type="ECO:0000313" key="2">
    <source>
        <dbReference type="Proteomes" id="UP000002630"/>
    </source>
</evidence>
<keyword evidence="2" id="KW-1185">Reference proteome</keyword>
<dbReference type="AlphaFoldDB" id="D7FQU8"/>
<dbReference type="OrthoDB" id="10267127at2759"/>
<dbReference type="EMBL" id="FN649744">
    <property type="protein sequence ID" value="CBJ30658.1"/>
    <property type="molecule type" value="Genomic_DNA"/>
</dbReference>
<dbReference type="InParanoid" id="D7FQU8"/>
<reference evidence="1 2" key="1">
    <citation type="journal article" date="2010" name="Nature">
        <title>The Ectocarpus genome and the independent evolution of multicellularity in brown algae.</title>
        <authorList>
            <person name="Cock J.M."/>
            <person name="Sterck L."/>
            <person name="Rouze P."/>
            <person name="Scornet D."/>
            <person name="Allen A.E."/>
            <person name="Amoutzias G."/>
            <person name="Anthouard V."/>
            <person name="Artiguenave F."/>
            <person name="Aury J.M."/>
            <person name="Badger J.H."/>
            <person name="Beszteri B."/>
            <person name="Billiau K."/>
            <person name="Bonnet E."/>
            <person name="Bothwell J.H."/>
            <person name="Bowler C."/>
            <person name="Boyen C."/>
            <person name="Brownlee C."/>
            <person name="Carrano C.J."/>
            <person name="Charrier B."/>
            <person name="Cho G.Y."/>
            <person name="Coelho S.M."/>
            <person name="Collen J."/>
            <person name="Corre E."/>
            <person name="Da Silva C."/>
            <person name="Delage L."/>
            <person name="Delaroque N."/>
            <person name="Dittami S.M."/>
            <person name="Doulbeau S."/>
            <person name="Elias M."/>
            <person name="Farnham G."/>
            <person name="Gachon C.M."/>
            <person name="Gschloessl B."/>
            <person name="Heesch S."/>
            <person name="Jabbari K."/>
            <person name="Jubin C."/>
            <person name="Kawai H."/>
            <person name="Kimura K."/>
            <person name="Kloareg B."/>
            <person name="Kupper F.C."/>
            <person name="Lang D."/>
            <person name="Le Bail A."/>
            <person name="Leblanc C."/>
            <person name="Lerouge P."/>
            <person name="Lohr M."/>
            <person name="Lopez P.J."/>
            <person name="Martens C."/>
            <person name="Maumus F."/>
            <person name="Michel G."/>
            <person name="Miranda-Saavedra D."/>
            <person name="Morales J."/>
            <person name="Moreau H."/>
            <person name="Motomura T."/>
            <person name="Nagasato C."/>
            <person name="Napoli C.A."/>
            <person name="Nelson D.R."/>
            <person name="Nyvall-Collen P."/>
            <person name="Peters A.F."/>
            <person name="Pommier C."/>
            <person name="Potin P."/>
            <person name="Poulain J."/>
            <person name="Quesneville H."/>
            <person name="Read B."/>
            <person name="Rensing S.A."/>
            <person name="Ritter A."/>
            <person name="Rousvoal S."/>
            <person name="Samanta M."/>
            <person name="Samson G."/>
            <person name="Schroeder D.C."/>
            <person name="Segurens B."/>
            <person name="Strittmatter M."/>
            <person name="Tonon T."/>
            <person name="Tregear J.W."/>
            <person name="Valentin K."/>
            <person name="von Dassow P."/>
            <person name="Yamagishi T."/>
            <person name="Van de Peer Y."/>
            <person name="Wincker P."/>
        </authorList>
    </citation>
    <scope>NUCLEOTIDE SEQUENCE [LARGE SCALE GENOMIC DNA]</scope>
    <source>
        <strain evidence="2">Ec32 / CCAP1310/4</strain>
    </source>
</reference>
<dbReference type="PANTHER" id="PTHR42850:SF4">
    <property type="entry name" value="ZINC-DEPENDENT ENDOPOLYPHOSPHATASE"/>
    <property type="match status" value="1"/>
</dbReference>
<dbReference type="Proteomes" id="UP000002630">
    <property type="component" value="Linkage Group LG19"/>
</dbReference>
<dbReference type="InterPro" id="IPR029052">
    <property type="entry name" value="Metallo-depent_PP-like"/>
</dbReference>
<name>D7FQU8_ECTSI</name>
<dbReference type="GO" id="GO:0016791">
    <property type="term" value="F:phosphatase activity"/>
    <property type="evidence" value="ECO:0007669"/>
    <property type="project" value="TreeGrafter"/>
</dbReference>
<dbReference type="Gene3D" id="3.60.21.10">
    <property type="match status" value="1"/>
</dbReference>
<dbReference type="PANTHER" id="PTHR42850">
    <property type="entry name" value="METALLOPHOSPHOESTERASE"/>
    <property type="match status" value="1"/>
</dbReference>
<accession>D7FQU8</accession>
<dbReference type="EMBL" id="FN648385">
    <property type="protein sequence ID" value="CBJ30658.1"/>
    <property type="molecule type" value="Genomic_DNA"/>
</dbReference>
<dbReference type="GO" id="GO:0006798">
    <property type="term" value="P:polyphosphate catabolic process"/>
    <property type="evidence" value="ECO:0007669"/>
    <property type="project" value="TreeGrafter"/>
</dbReference>
<proteinExistence type="predicted"/>